<dbReference type="AlphaFoldDB" id="A0A6M0Q4N2"/>
<evidence type="ECO:0000256" key="1">
    <source>
        <dbReference type="SAM" id="SignalP"/>
    </source>
</evidence>
<dbReference type="EMBL" id="JAAIWM010000002">
    <property type="protein sequence ID" value="NEY71347.1"/>
    <property type="molecule type" value="Genomic_DNA"/>
</dbReference>
<dbReference type="Proteomes" id="UP000481043">
    <property type="component" value="Unassembled WGS sequence"/>
</dbReference>
<feature type="signal peptide" evidence="1">
    <location>
        <begin position="1"/>
        <end position="27"/>
    </location>
</feature>
<name>A0A6M0Q4N2_9BACI</name>
<evidence type="ECO:0000313" key="2">
    <source>
        <dbReference type="EMBL" id="NEY71347.1"/>
    </source>
</evidence>
<proteinExistence type="predicted"/>
<accession>A0A6M0Q4N2</accession>
<reference evidence="2 3" key="1">
    <citation type="submission" date="2020-02" db="EMBL/GenBank/DDBJ databases">
        <title>Bacillus aquiflavi sp. nov., isolated from yellow water of strong flavor Chinese baijiu in Yibin region of China.</title>
        <authorList>
            <person name="Xie J."/>
        </authorList>
    </citation>
    <scope>NUCLEOTIDE SEQUENCE [LARGE SCALE GENOMIC DNA]</scope>
    <source>
        <strain evidence="2 3">SA4</strain>
    </source>
</reference>
<feature type="chain" id="PRO_5039634837" evidence="1">
    <location>
        <begin position="28"/>
        <end position="174"/>
    </location>
</feature>
<evidence type="ECO:0000313" key="3">
    <source>
        <dbReference type="Proteomes" id="UP000481043"/>
    </source>
</evidence>
<comment type="caution">
    <text evidence="2">The sequence shown here is derived from an EMBL/GenBank/DDBJ whole genome shotgun (WGS) entry which is preliminary data.</text>
</comment>
<dbReference type="RefSeq" id="WP_163178807.1">
    <property type="nucleotide sequence ID" value="NZ_JAAIWM010000002.1"/>
</dbReference>
<dbReference type="PROSITE" id="PS51257">
    <property type="entry name" value="PROKAR_LIPOPROTEIN"/>
    <property type="match status" value="1"/>
</dbReference>
<gene>
    <name evidence="2" type="ORF">G4D63_06275</name>
</gene>
<sequence length="174" mass="19788">MKKKTSNRFFIMTILLCAILSSCQTGTEEPAIKISAGSEELPTIYYGDVYNEKQEEIEANIKEFMIGKRWSDLPSVTYGDTIQVQARNFEAEELEVYEYLLDQKGNIVSEYEGQPLHMGSIVDGKLEFIFESSYVLEQYPELSVEEKLVHGLVIRCKINNSSFAFSTLILGTED</sequence>
<organism evidence="2 3">
    <name type="scientific">Bacillus mesophilus</name>
    <dbReference type="NCBI Taxonomy" id="1808955"/>
    <lineage>
        <taxon>Bacteria</taxon>
        <taxon>Bacillati</taxon>
        <taxon>Bacillota</taxon>
        <taxon>Bacilli</taxon>
        <taxon>Bacillales</taxon>
        <taxon>Bacillaceae</taxon>
        <taxon>Bacillus</taxon>
    </lineage>
</organism>
<keyword evidence="1" id="KW-0732">Signal</keyword>
<protein>
    <submittedName>
        <fullName evidence="2">Uncharacterized protein</fullName>
    </submittedName>
</protein>
<keyword evidence="3" id="KW-1185">Reference proteome</keyword>